<gene>
    <name evidence="2" type="ORF">SAMN06295900_106285</name>
</gene>
<evidence type="ECO:0000313" key="3">
    <source>
        <dbReference type="Proteomes" id="UP000192911"/>
    </source>
</evidence>
<feature type="region of interest" description="Disordered" evidence="1">
    <location>
        <begin position="1"/>
        <end position="25"/>
    </location>
</feature>
<proteinExistence type="predicted"/>
<organism evidence="2 3">
    <name type="scientific">Trinickia caryophylli</name>
    <name type="common">Paraburkholderia caryophylli</name>
    <dbReference type="NCBI Taxonomy" id="28094"/>
    <lineage>
        <taxon>Bacteria</taxon>
        <taxon>Pseudomonadati</taxon>
        <taxon>Pseudomonadota</taxon>
        <taxon>Betaproteobacteria</taxon>
        <taxon>Burkholderiales</taxon>
        <taxon>Burkholderiaceae</taxon>
        <taxon>Trinickia</taxon>
    </lineage>
</organism>
<dbReference type="AlphaFoldDB" id="A0A1X7EU06"/>
<dbReference type="EMBL" id="FXAH01000006">
    <property type="protein sequence ID" value="SMF39904.1"/>
    <property type="molecule type" value="Genomic_DNA"/>
</dbReference>
<name>A0A1X7EU06_TRICW</name>
<evidence type="ECO:0000313" key="2">
    <source>
        <dbReference type="EMBL" id="SMF39904.1"/>
    </source>
</evidence>
<reference evidence="3" key="1">
    <citation type="submission" date="2017-04" db="EMBL/GenBank/DDBJ databases">
        <authorList>
            <person name="Varghese N."/>
            <person name="Submissions S."/>
        </authorList>
    </citation>
    <scope>NUCLEOTIDE SEQUENCE [LARGE SCALE GENOMIC DNA]</scope>
    <source>
        <strain evidence="3">Ballard 720</strain>
    </source>
</reference>
<evidence type="ECO:0000256" key="1">
    <source>
        <dbReference type="SAM" id="MobiDB-lite"/>
    </source>
</evidence>
<dbReference type="Proteomes" id="UP000192911">
    <property type="component" value="Unassembled WGS sequence"/>
</dbReference>
<protein>
    <submittedName>
        <fullName evidence="2">Uncharacterized protein</fullName>
    </submittedName>
</protein>
<accession>A0A1X7EU06</accession>
<sequence>MSGSGARSNRPAAGAAGEQEEGNVRFSQEKRFMALTVEFPDSVRRHC</sequence>
<keyword evidence="3" id="KW-1185">Reference proteome</keyword>